<evidence type="ECO:0000313" key="5">
    <source>
        <dbReference type="Proteomes" id="UP000087171"/>
    </source>
</evidence>
<evidence type="ECO:0000256" key="1">
    <source>
        <dbReference type="ARBA" id="ARBA00004609"/>
    </source>
</evidence>
<reference evidence="6" key="2">
    <citation type="submission" date="2025-08" db="UniProtKB">
        <authorList>
            <consortium name="RefSeq"/>
        </authorList>
    </citation>
    <scope>IDENTIFICATION</scope>
    <source>
        <tissue evidence="6">Etiolated seedlings</tissue>
    </source>
</reference>
<protein>
    <submittedName>
        <fullName evidence="6">Glucan endo-1,3-beta-D-glucosidase-like</fullName>
    </submittedName>
</protein>
<gene>
    <name evidence="6" type="primary">LOC101511784</name>
</gene>
<keyword evidence="2" id="KW-0472">Membrane</keyword>
<name>A0A3Q7YD42_CICAR</name>
<organism evidence="5 6">
    <name type="scientific">Cicer arietinum</name>
    <name type="common">Chickpea</name>
    <name type="synonym">Garbanzo</name>
    <dbReference type="NCBI Taxonomy" id="3827"/>
    <lineage>
        <taxon>Eukaryota</taxon>
        <taxon>Viridiplantae</taxon>
        <taxon>Streptophyta</taxon>
        <taxon>Embryophyta</taxon>
        <taxon>Tracheophyta</taxon>
        <taxon>Spermatophyta</taxon>
        <taxon>Magnoliopsida</taxon>
        <taxon>eudicotyledons</taxon>
        <taxon>Gunneridae</taxon>
        <taxon>Pentapetalae</taxon>
        <taxon>rosids</taxon>
        <taxon>fabids</taxon>
        <taxon>Fabales</taxon>
        <taxon>Fabaceae</taxon>
        <taxon>Papilionoideae</taxon>
        <taxon>50 kb inversion clade</taxon>
        <taxon>NPAAA clade</taxon>
        <taxon>Hologalegina</taxon>
        <taxon>IRL clade</taxon>
        <taxon>Cicereae</taxon>
        <taxon>Cicer</taxon>
    </lineage>
</organism>
<dbReference type="PANTHER" id="PTHR31044">
    <property type="entry name" value="BETA-1,3 GLUCANASE"/>
    <property type="match status" value="1"/>
</dbReference>
<dbReference type="PaxDb" id="3827-XP_004504920.1"/>
<dbReference type="GO" id="GO:0009506">
    <property type="term" value="C:plasmodesma"/>
    <property type="evidence" value="ECO:0007669"/>
    <property type="project" value="UniProtKB-ARBA"/>
</dbReference>
<keyword evidence="5" id="KW-1185">Reference proteome</keyword>
<evidence type="ECO:0000256" key="2">
    <source>
        <dbReference type="ARBA" id="ARBA00022622"/>
    </source>
</evidence>
<keyword evidence="2" id="KW-0449">Lipoprotein</keyword>
<dbReference type="Pfam" id="PF07983">
    <property type="entry name" value="X8"/>
    <property type="match status" value="1"/>
</dbReference>
<comment type="subcellular location">
    <subcellularLocation>
        <location evidence="1">Cell membrane</location>
        <topology evidence="1">Lipid-anchor</topology>
        <topology evidence="1">GPI-anchor</topology>
    </subcellularLocation>
</comment>
<dbReference type="InterPro" id="IPR012946">
    <property type="entry name" value="X8"/>
</dbReference>
<dbReference type="GO" id="GO:0098552">
    <property type="term" value="C:side of membrane"/>
    <property type="evidence" value="ECO:0007669"/>
    <property type="project" value="UniProtKB-KW"/>
</dbReference>
<dbReference type="AlphaFoldDB" id="A0A3Q7YD42"/>
<keyword evidence="2" id="KW-0336">GPI-anchor</keyword>
<reference evidence="5" key="1">
    <citation type="journal article" date="2013" name="Nat. Biotechnol.">
        <title>Draft genome sequence of chickpea (Cicer arietinum) provides a resource for trait improvement.</title>
        <authorList>
            <person name="Varshney R.K."/>
            <person name="Song C."/>
            <person name="Saxena R.K."/>
            <person name="Azam S."/>
            <person name="Yu S."/>
            <person name="Sharpe A.G."/>
            <person name="Cannon S."/>
            <person name="Baek J."/>
            <person name="Rosen B.D."/>
            <person name="Tar'an B."/>
            <person name="Millan T."/>
            <person name="Zhang X."/>
            <person name="Ramsay L.D."/>
            <person name="Iwata A."/>
            <person name="Wang Y."/>
            <person name="Nelson W."/>
            <person name="Farmer A.D."/>
            <person name="Gaur P.M."/>
            <person name="Soderlund C."/>
            <person name="Penmetsa R.V."/>
            <person name="Xu C."/>
            <person name="Bharti A.K."/>
            <person name="He W."/>
            <person name="Winter P."/>
            <person name="Zhao S."/>
            <person name="Hane J.K."/>
            <person name="Carrasquilla-Garcia N."/>
            <person name="Condie J.A."/>
            <person name="Upadhyaya H.D."/>
            <person name="Luo M.C."/>
            <person name="Thudi M."/>
            <person name="Gowda C.L."/>
            <person name="Singh N.P."/>
            <person name="Lichtenzveig J."/>
            <person name="Gali K.K."/>
            <person name="Rubio J."/>
            <person name="Nadarajan N."/>
            <person name="Dolezel J."/>
            <person name="Bansal K.C."/>
            <person name="Xu X."/>
            <person name="Edwards D."/>
            <person name="Zhang G."/>
            <person name="Kahl G."/>
            <person name="Gil J."/>
            <person name="Singh K.B."/>
            <person name="Datta S.K."/>
            <person name="Jackson S.A."/>
            <person name="Wang J."/>
            <person name="Cook D.R."/>
        </authorList>
    </citation>
    <scope>NUCLEOTIDE SEQUENCE [LARGE SCALE GENOMIC DNA]</scope>
    <source>
        <strain evidence="5">cv. CDC Frontier</strain>
    </source>
</reference>
<dbReference type="InterPro" id="IPR044788">
    <property type="entry name" value="X8_dom_prot"/>
</dbReference>
<dbReference type="OrthoDB" id="1928574at2759"/>
<dbReference type="Gene3D" id="1.20.58.1040">
    <property type="match status" value="1"/>
</dbReference>
<dbReference type="PANTHER" id="PTHR31044:SF71">
    <property type="entry name" value="MAJOR POLLEN ALLERGEN OLE E 10-LIKE"/>
    <property type="match status" value="1"/>
</dbReference>
<dbReference type="RefSeq" id="XP_027191987.1">
    <property type="nucleotide sequence ID" value="XM_027336186.1"/>
</dbReference>
<evidence type="ECO:0000259" key="4">
    <source>
        <dbReference type="SMART" id="SM00768"/>
    </source>
</evidence>
<feature type="domain" description="X8" evidence="4">
    <location>
        <begin position="26"/>
        <end position="109"/>
    </location>
</feature>
<evidence type="ECO:0000256" key="3">
    <source>
        <dbReference type="ARBA" id="ARBA00022729"/>
    </source>
</evidence>
<sequence length="110" mass="12240">MPTTHLDNFTCAGWNLKFANGMNEASWCVAKPSASERALNLNIEYAYNMLGDCKMIQSGGSCFYPNTPMNHASAVMNHYYANNGRNLWNCNFSNSALIAVTDPSKPFLYI</sequence>
<accession>A0A3Q7YD42</accession>
<keyword evidence="2" id="KW-0325">Glycoprotein</keyword>
<keyword evidence="3" id="KW-0732">Signal</keyword>
<dbReference type="SMART" id="SM00768">
    <property type="entry name" value="X8"/>
    <property type="match status" value="1"/>
</dbReference>
<evidence type="ECO:0000313" key="6">
    <source>
        <dbReference type="RefSeq" id="XP_027191987.1"/>
    </source>
</evidence>
<dbReference type="STRING" id="3827.A0A3Q7YD42"/>
<dbReference type="Proteomes" id="UP000087171">
    <property type="component" value="Chromosome Ca6"/>
</dbReference>
<dbReference type="GO" id="GO:0005886">
    <property type="term" value="C:plasma membrane"/>
    <property type="evidence" value="ECO:0007669"/>
    <property type="project" value="UniProtKB-SubCell"/>
</dbReference>
<proteinExistence type="predicted"/>